<sequence length="117" mass="13205">MKSKTIGRSIRIPLDHPEIDAIDLRMHVLAATGELNDAELGMLIKLWRNARRADKFLGRALLGGALPETSVRPMFWDAAAQYECSQIECAAGFVLRVREWVEKLERKYGLPADVDQI</sequence>
<organism evidence="1 2">
    <name type="scientific">Blastochloris tepida</name>
    <dbReference type="NCBI Taxonomy" id="2233851"/>
    <lineage>
        <taxon>Bacteria</taxon>
        <taxon>Pseudomonadati</taxon>
        <taxon>Pseudomonadota</taxon>
        <taxon>Alphaproteobacteria</taxon>
        <taxon>Hyphomicrobiales</taxon>
        <taxon>Blastochloridaceae</taxon>
        <taxon>Blastochloris</taxon>
    </lineage>
</organism>
<proteinExistence type="predicted"/>
<name>A0A348FZV1_9HYPH</name>
<dbReference type="KEGG" id="blag:BLTE_15190"/>
<gene>
    <name evidence="1" type="ORF">BLTE_15190</name>
</gene>
<dbReference type="Proteomes" id="UP000266934">
    <property type="component" value="Chromosome"/>
</dbReference>
<protein>
    <submittedName>
        <fullName evidence="1">Uncharacterized protein</fullName>
    </submittedName>
</protein>
<dbReference type="RefSeq" id="WP_126399008.1">
    <property type="nucleotide sequence ID" value="NZ_AP018907.1"/>
</dbReference>
<reference evidence="1 2" key="1">
    <citation type="submission" date="2018-08" db="EMBL/GenBank/DDBJ databases">
        <title>Complete genome sequencing of Blastochloris tepida GI.</title>
        <authorList>
            <person name="Tsukatani Y."/>
            <person name="Mori H."/>
        </authorList>
    </citation>
    <scope>NUCLEOTIDE SEQUENCE [LARGE SCALE GENOMIC DNA]</scope>
    <source>
        <strain evidence="1 2">GI</strain>
    </source>
</reference>
<dbReference type="OrthoDB" id="8454507at2"/>
<dbReference type="EMBL" id="AP018907">
    <property type="protein sequence ID" value="BBF92834.1"/>
    <property type="molecule type" value="Genomic_DNA"/>
</dbReference>
<keyword evidence="2" id="KW-1185">Reference proteome</keyword>
<evidence type="ECO:0000313" key="2">
    <source>
        <dbReference type="Proteomes" id="UP000266934"/>
    </source>
</evidence>
<accession>A0A348FZV1</accession>
<evidence type="ECO:0000313" key="1">
    <source>
        <dbReference type="EMBL" id="BBF92834.1"/>
    </source>
</evidence>
<dbReference type="AlphaFoldDB" id="A0A348FZV1"/>